<accession>A0A1H6TI19</accession>
<keyword evidence="3" id="KW-1185">Reference proteome</keyword>
<sequence>MNDQQTRPTPEEMQHTIDQLRTQVDDLEKLIGQIMVPIIPSIMPNTILVPFAGELTPELSKKVVTKVLDHVAMTGTQTAILDFTALSIKQTESLSVFGNSVEELSASLSLMGIEVITVGFTPQFAREVALSGLPFVNNLKSFSTFRAALQHLMKLRGMELTGNNGN</sequence>
<dbReference type="OrthoDB" id="2456599at2"/>
<dbReference type="SUPFAM" id="SSF52091">
    <property type="entry name" value="SpoIIaa-like"/>
    <property type="match status" value="1"/>
</dbReference>
<evidence type="ECO:0000313" key="3">
    <source>
        <dbReference type="Proteomes" id="UP000199200"/>
    </source>
</evidence>
<name>A0A1H6TI19_9BACL</name>
<dbReference type="STRING" id="426757.SAMN04488127_0384"/>
<dbReference type="PANTHER" id="PTHR33745">
    <property type="entry name" value="RSBT ANTAGONIST PROTEIN RSBS-RELATED"/>
    <property type="match status" value="1"/>
</dbReference>
<evidence type="ECO:0000313" key="2">
    <source>
        <dbReference type="EMBL" id="SEI75920.1"/>
    </source>
</evidence>
<dbReference type="InterPro" id="IPR036513">
    <property type="entry name" value="STAS_dom_sf"/>
</dbReference>
<organism evidence="2 3">
    <name type="scientific">Bhargavaea ginsengi</name>
    <dbReference type="NCBI Taxonomy" id="426757"/>
    <lineage>
        <taxon>Bacteria</taxon>
        <taxon>Bacillati</taxon>
        <taxon>Bacillota</taxon>
        <taxon>Bacilli</taxon>
        <taxon>Bacillales</taxon>
        <taxon>Caryophanaceae</taxon>
        <taxon>Bhargavaea</taxon>
    </lineage>
</organism>
<feature type="domain" description="STAS" evidence="1">
    <location>
        <begin position="44"/>
        <end position="152"/>
    </location>
</feature>
<dbReference type="RefSeq" id="WP_092049296.1">
    <property type="nucleotide sequence ID" value="NZ_FNZF01000001.1"/>
</dbReference>
<dbReference type="EMBL" id="FNZF01000001">
    <property type="protein sequence ID" value="SEI75920.1"/>
    <property type="molecule type" value="Genomic_DNA"/>
</dbReference>
<dbReference type="PROSITE" id="PS50801">
    <property type="entry name" value="STAS"/>
    <property type="match status" value="1"/>
</dbReference>
<gene>
    <name evidence="2" type="ORF">SAMN04488127_0384</name>
</gene>
<dbReference type="InterPro" id="IPR051932">
    <property type="entry name" value="Bact_StressResp_Reg"/>
</dbReference>
<protein>
    <submittedName>
        <fullName evidence="2">RsbT co-antagonist protein RsbR</fullName>
    </submittedName>
</protein>
<reference evidence="3" key="1">
    <citation type="submission" date="2016-10" db="EMBL/GenBank/DDBJ databases">
        <authorList>
            <person name="Varghese N."/>
            <person name="Submissions S."/>
        </authorList>
    </citation>
    <scope>NUCLEOTIDE SEQUENCE [LARGE SCALE GENOMIC DNA]</scope>
    <source>
        <strain evidence="3">CGMCC 1.6763</strain>
    </source>
</reference>
<dbReference type="Proteomes" id="UP000199200">
    <property type="component" value="Unassembled WGS sequence"/>
</dbReference>
<dbReference type="AlphaFoldDB" id="A0A1H6TI19"/>
<dbReference type="InterPro" id="IPR002645">
    <property type="entry name" value="STAS_dom"/>
</dbReference>
<proteinExistence type="predicted"/>
<dbReference type="Gene3D" id="3.30.750.24">
    <property type="entry name" value="STAS domain"/>
    <property type="match status" value="1"/>
</dbReference>
<evidence type="ECO:0000259" key="1">
    <source>
        <dbReference type="PROSITE" id="PS50801"/>
    </source>
</evidence>